<accession>A0AAE1G0Y9</accession>
<dbReference type="EMBL" id="JAWQEG010000902">
    <property type="protein sequence ID" value="KAK3884279.1"/>
    <property type="molecule type" value="Genomic_DNA"/>
</dbReference>
<reference evidence="2" key="1">
    <citation type="submission" date="2023-10" db="EMBL/GenBank/DDBJ databases">
        <title>Genome assemblies of two species of porcelain crab, Petrolisthes cinctipes and Petrolisthes manimaculis (Anomura: Porcellanidae).</title>
        <authorList>
            <person name="Angst P."/>
        </authorList>
    </citation>
    <scope>NUCLEOTIDE SEQUENCE</scope>
    <source>
        <strain evidence="2">PB745_01</strain>
        <tissue evidence="2">Gill</tissue>
    </source>
</reference>
<keyword evidence="3" id="KW-1185">Reference proteome</keyword>
<evidence type="ECO:0000256" key="1">
    <source>
        <dbReference type="SAM" id="MobiDB-lite"/>
    </source>
</evidence>
<gene>
    <name evidence="2" type="ORF">Pcinc_011444</name>
</gene>
<proteinExistence type="predicted"/>
<protein>
    <submittedName>
        <fullName evidence="2">Uncharacterized protein</fullName>
    </submittedName>
</protein>
<feature type="region of interest" description="Disordered" evidence="1">
    <location>
        <begin position="1"/>
        <end position="23"/>
    </location>
</feature>
<sequence>MRCYDGDNCGQVSSPPTKPEYINISSTRPGVLIDVMEGNVQETRLTFKALPTQHWIIGRTLTHLQTHHLHDTTWFRWE</sequence>
<comment type="caution">
    <text evidence="2">The sequence shown here is derived from an EMBL/GenBank/DDBJ whole genome shotgun (WGS) entry which is preliminary data.</text>
</comment>
<dbReference type="Proteomes" id="UP001286313">
    <property type="component" value="Unassembled WGS sequence"/>
</dbReference>
<dbReference type="AlphaFoldDB" id="A0AAE1G0Y9"/>
<evidence type="ECO:0000313" key="3">
    <source>
        <dbReference type="Proteomes" id="UP001286313"/>
    </source>
</evidence>
<evidence type="ECO:0000313" key="2">
    <source>
        <dbReference type="EMBL" id="KAK3884279.1"/>
    </source>
</evidence>
<organism evidence="2 3">
    <name type="scientific">Petrolisthes cinctipes</name>
    <name type="common">Flat porcelain crab</name>
    <dbReference type="NCBI Taxonomy" id="88211"/>
    <lineage>
        <taxon>Eukaryota</taxon>
        <taxon>Metazoa</taxon>
        <taxon>Ecdysozoa</taxon>
        <taxon>Arthropoda</taxon>
        <taxon>Crustacea</taxon>
        <taxon>Multicrustacea</taxon>
        <taxon>Malacostraca</taxon>
        <taxon>Eumalacostraca</taxon>
        <taxon>Eucarida</taxon>
        <taxon>Decapoda</taxon>
        <taxon>Pleocyemata</taxon>
        <taxon>Anomura</taxon>
        <taxon>Galatheoidea</taxon>
        <taxon>Porcellanidae</taxon>
        <taxon>Petrolisthes</taxon>
    </lineage>
</organism>
<name>A0AAE1G0Y9_PETCI</name>